<name>A0A9P6NFG6_9BASI</name>
<evidence type="ECO:0000313" key="1">
    <source>
        <dbReference type="EMBL" id="KAG0143222.1"/>
    </source>
</evidence>
<comment type="caution">
    <text evidence="1">The sequence shown here is derived from an EMBL/GenBank/DDBJ whole genome shotgun (WGS) entry which is preliminary data.</text>
</comment>
<dbReference type="EMBL" id="MU167325">
    <property type="protein sequence ID" value="KAG0143222.1"/>
    <property type="molecule type" value="Genomic_DNA"/>
</dbReference>
<keyword evidence="2" id="KW-1185">Reference proteome</keyword>
<evidence type="ECO:0000313" key="2">
    <source>
        <dbReference type="Proteomes" id="UP000886653"/>
    </source>
</evidence>
<protein>
    <submittedName>
        <fullName evidence="1">Uncharacterized protein</fullName>
    </submittedName>
</protein>
<accession>A0A9P6NFG6</accession>
<organism evidence="1 2">
    <name type="scientific">Cronartium quercuum f. sp. fusiforme G11</name>
    <dbReference type="NCBI Taxonomy" id="708437"/>
    <lineage>
        <taxon>Eukaryota</taxon>
        <taxon>Fungi</taxon>
        <taxon>Dikarya</taxon>
        <taxon>Basidiomycota</taxon>
        <taxon>Pucciniomycotina</taxon>
        <taxon>Pucciniomycetes</taxon>
        <taxon>Pucciniales</taxon>
        <taxon>Coleosporiaceae</taxon>
        <taxon>Cronartium</taxon>
    </lineage>
</organism>
<dbReference type="Proteomes" id="UP000886653">
    <property type="component" value="Unassembled WGS sequence"/>
</dbReference>
<proteinExistence type="predicted"/>
<reference evidence="1" key="1">
    <citation type="submission" date="2013-11" db="EMBL/GenBank/DDBJ databases">
        <title>Genome sequence of the fusiform rust pathogen reveals effectors for host alternation and coevolution with pine.</title>
        <authorList>
            <consortium name="DOE Joint Genome Institute"/>
            <person name="Smith K."/>
            <person name="Pendleton A."/>
            <person name="Kubisiak T."/>
            <person name="Anderson C."/>
            <person name="Salamov A."/>
            <person name="Aerts A."/>
            <person name="Riley R."/>
            <person name="Clum A."/>
            <person name="Lindquist E."/>
            <person name="Ence D."/>
            <person name="Campbell M."/>
            <person name="Kronenberg Z."/>
            <person name="Feau N."/>
            <person name="Dhillon B."/>
            <person name="Hamelin R."/>
            <person name="Burleigh J."/>
            <person name="Smith J."/>
            <person name="Yandell M."/>
            <person name="Nelson C."/>
            <person name="Grigoriev I."/>
            <person name="Davis J."/>
        </authorList>
    </citation>
    <scope>NUCLEOTIDE SEQUENCE</scope>
    <source>
        <strain evidence="1">G11</strain>
    </source>
</reference>
<dbReference type="AlphaFoldDB" id="A0A9P6NFG6"/>
<gene>
    <name evidence="1" type="ORF">CROQUDRAFT_135107</name>
</gene>
<sequence>MSQPYDPNCPFNFPAGAARKNTITPPVIQPDLKEFTLENIPIPEDVAMDGHCWLHLLGNLEGNFPQDHPLCFSSDNQQLKPNLPDYARHTAKLSYQSVVDPAIGIFSQTHWNNEPISDCLEAVMISPAWWSLFVTLASTPDNDKGYFSLTPHHPLGHQGISAC</sequence>